<name>A0A0J7XMN5_9SPHN</name>
<reference evidence="1 2" key="1">
    <citation type="journal article" date="2015" name="G3 (Bethesda)">
        <title>Insights into Ongoing Evolution of the Hexachlorocyclohexane Catabolic Pathway from Comparative Genomics of Ten Sphingomonadaceae Strains.</title>
        <authorList>
            <person name="Pearce S.L."/>
            <person name="Oakeshott J.G."/>
            <person name="Pandey G."/>
        </authorList>
    </citation>
    <scope>NUCLEOTIDE SEQUENCE [LARGE SCALE GENOMIC DNA]</scope>
    <source>
        <strain evidence="1 2">LL02</strain>
    </source>
</reference>
<dbReference type="PATRIC" id="fig|1114963.3.peg.3721"/>
<evidence type="ECO:0000313" key="2">
    <source>
        <dbReference type="Proteomes" id="UP000052268"/>
    </source>
</evidence>
<proteinExistence type="predicted"/>
<keyword evidence="2" id="KW-1185">Reference proteome</keyword>
<accession>A0A0J7XMN5</accession>
<protein>
    <submittedName>
        <fullName evidence="1">Uncharacterized protein</fullName>
    </submittedName>
</protein>
<evidence type="ECO:0000313" key="1">
    <source>
        <dbReference type="EMBL" id="KMS52942.1"/>
    </source>
</evidence>
<sequence>MGYSFKLDLSGLRDRSLSSNCRRREGVSGCRNPSIWLHEKCGMELHLNLNIMDVLRVHPNLADT</sequence>
<comment type="caution">
    <text evidence="1">The sequence shown here is derived from an EMBL/GenBank/DDBJ whole genome shotgun (WGS) entry which is preliminary data.</text>
</comment>
<dbReference type="EMBL" id="JACU01000008">
    <property type="protein sequence ID" value="KMS52942.1"/>
    <property type="molecule type" value="Genomic_DNA"/>
</dbReference>
<gene>
    <name evidence="1" type="ORF">V474_24335</name>
</gene>
<organism evidence="1 2">
    <name type="scientific">Novosphingobium barchaimii LL02</name>
    <dbReference type="NCBI Taxonomy" id="1114963"/>
    <lineage>
        <taxon>Bacteria</taxon>
        <taxon>Pseudomonadati</taxon>
        <taxon>Pseudomonadota</taxon>
        <taxon>Alphaproteobacteria</taxon>
        <taxon>Sphingomonadales</taxon>
        <taxon>Sphingomonadaceae</taxon>
        <taxon>Novosphingobium</taxon>
    </lineage>
</organism>
<dbReference type="Proteomes" id="UP000052268">
    <property type="component" value="Unassembled WGS sequence"/>
</dbReference>
<dbReference type="AlphaFoldDB" id="A0A0J7XMN5"/>